<dbReference type="CDD" id="cd03230">
    <property type="entry name" value="ABC_DR_subfamily_A"/>
    <property type="match status" value="1"/>
</dbReference>
<feature type="transmembrane region" description="Helical" evidence="7">
    <location>
        <begin position="670"/>
        <end position="690"/>
    </location>
</feature>
<keyword evidence="3" id="KW-0547">Nucleotide-binding</keyword>
<feature type="domain" description="ABC transporter" evidence="8">
    <location>
        <begin position="8"/>
        <end position="239"/>
    </location>
</feature>
<sequence>MPSYKEAIVVRNATKKYGKNKPILDGLNLSVAKGSIYGLLGASGSGKTTLLSCIVGIRALDNGEIWVHGGNPGSKTSSIPGPGVGFMPQEISLVNEFTVMGALNYFGRINGLDTQIINERYEFLSKLLQLPSKNQFVKNMSGGQQRRVSLACAIIHQPELLILDEPTVGLDPILRENIWNFLVTLAKQRGVTIIITTHYIDEAKLANKIGLLRHGKLLAEESPSKLLAKYRCDSLEAVFLHLSQMQKDSEDNNVSQQINVGNNGEYLPELEEITHPSIASTTTTTGSSEVLDQNYNVSFNITRRNKTAPWMNNSKHHSIKHRRFRRFQALMIKNFLQFIRHPIGIIFAFILPLLQVNIFFNAIGQDPQGLIMAIVNEEAGNCQSGTYIGEVIYSFEDDYVCDFVNLSCRFLDDFHHKVAKNRFYNNENDALNSVKRGETVGLMHFGQNFSHSLQERLEIFNVDDISNGQIQIRLDMGNQPIALYLENNLYKRFFHTYSTILQKCKLPKKLSDLPLRLEEPIFGSNDEKYSTFMAPTFVLTLMFFMATSVSSSIIIADRSEGVWNRSLVQGVTTTEILISHLITQMTVIIIQAAITSVVTFLQYNLECRGSLITTVILILLTGVCGMCYGFLVSVLCTSHTIANYMTTGSFYPVILLCGCVWPIEGMPRILRWLSLTLPTTIPGLAMRNIIKKGYTIDDPQVFQGFLIIVGWIIFFVILCLVGLKKKKS</sequence>
<evidence type="ECO:0000313" key="11">
    <source>
        <dbReference type="Proteomes" id="UP001168990"/>
    </source>
</evidence>
<dbReference type="PROSITE" id="PS00211">
    <property type="entry name" value="ABC_TRANSPORTER_1"/>
    <property type="match status" value="1"/>
</dbReference>
<reference evidence="10" key="1">
    <citation type="journal article" date="2023" name="bioRxiv">
        <title>Scaffold-level genome assemblies of two parasitoid biocontrol wasps reveal the parthenogenesis mechanism and an associated novel virus.</title>
        <authorList>
            <person name="Inwood S."/>
            <person name="Skelly J."/>
            <person name="Guhlin J."/>
            <person name="Harrop T."/>
            <person name="Goldson S."/>
            <person name="Dearden P."/>
        </authorList>
    </citation>
    <scope>NUCLEOTIDE SEQUENCE</scope>
    <source>
        <strain evidence="10">Irish</strain>
        <tissue evidence="10">Whole body</tissue>
    </source>
</reference>
<dbReference type="PROSITE" id="PS51012">
    <property type="entry name" value="ABC_TM2"/>
    <property type="match status" value="1"/>
</dbReference>
<comment type="caution">
    <text evidence="10">The sequence shown here is derived from an EMBL/GenBank/DDBJ whole genome shotgun (WGS) entry which is preliminary data.</text>
</comment>
<dbReference type="AlphaFoldDB" id="A0AA39F8W1"/>
<dbReference type="InterPro" id="IPR027417">
    <property type="entry name" value="P-loop_NTPase"/>
</dbReference>
<gene>
    <name evidence="10" type="ORF">PV328_003669</name>
</gene>
<protein>
    <submittedName>
        <fullName evidence="10">Uncharacterized protein</fullName>
    </submittedName>
</protein>
<evidence type="ECO:0000256" key="4">
    <source>
        <dbReference type="ARBA" id="ARBA00022840"/>
    </source>
</evidence>
<feature type="transmembrane region" description="Helical" evidence="7">
    <location>
        <begin position="537"/>
        <end position="556"/>
    </location>
</feature>
<keyword evidence="6 7" id="KW-0472">Membrane</keyword>
<dbReference type="InterPro" id="IPR003439">
    <property type="entry name" value="ABC_transporter-like_ATP-bd"/>
</dbReference>
<evidence type="ECO:0000256" key="5">
    <source>
        <dbReference type="ARBA" id="ARBA00022989"/>
    </source>
</evidence>
<evidence type="ECO:0000259" key="9">
    <source>
        <dbReference type="PROSITE" id="PS51012"/>
    </source>
</evidence>
<feature type="domain" description="ABC transmembrane type-2" evidence="9">
    <location>
        <begin position="498"/>
        <end position="726"/>
    </location>
</feature>
<evidence type="ECO:0000256" key="3">
    <source>
        <dbReference type="ARBA" id="ARBA00022741"/>
    </source>
</evidence>
<evidence type="ECO:0000256" key="1">
    <source>
        <dbReference type="ARBA" id="ARBA00004141"/>
    </source>
</evidence>
<dbReference type="EMBL" id="JAQQBS010001422">
    <property type="protein sequence ID" value="KAK0165119.1"/>
    <property type="molecule type" value="Genomic_DNA"/>
</dbReference>
<name>A0AA39F8W1_9HYME</name>
<feature type="transmembrane region" description="Helical" evidence="7">
    <location>
        <begin position="611"/>
        <end position="635"/>
    </location>
</feature>
<keyword evidence="5 7" id="KW-1133">Transmembrane helix</keyword>
<comment type="subcellular location">
    <subcellularLocation>
        <location evidence="1">Membrane</location>
        <topology evidence="1">Multi-pass membrane protein</topology>
    </subcellularLocation>
</comment>
<accession>A0AA39F8W1</accession>
<keyword evidence="2 7" id="KW-0812">Transmembrane</keyword>
<proteinExistence type="predicted"/>
<evidence type="ECO:0000256" key="6">
    <source>
        <dbReference type="ARBA" id="ARBA00023136"/>
    </source>
</evidence>
<feature type="transmembrane region" description="Helical" evidence="7">
    <location>
        <begin position="576"/>
        <end position="599"/>
    </location>
</feature>
<dbReference type="InterPro" id="IPR047817">
    <property type="entry name" value="ABC2_TM_bact-type"/>
</dbReference>
<dbReference type="GO" id="GO:0005524">
    <property type="term" value="F:ATP binding"/>
    <property type="evidence" value="ECO:0007669"/>
    <property type="project" value="UniProtKB-KW"/>
</dbReference>
<keyword evidence="11" id="KW-1185">Reference proteome</keyword>
<dbReference type="InterPro" id="IPR017871">
    <property type="entry name" value="ABC_transporter-like_CS"/>
</dbReference>
<evidence type="ECO:0000256" key="7">
    <source>
        <dbReference type="SAM" id="Phobius"/>
    </source>
</evidence>
<dbReference type="InterPro" id="IPR003593">
    <property type="entry name" value="AAA+_ATPase"/>
</dbReference>
<dbReference type="Pfam" id="PF00005">
    <property type="entry name" value="ABC_tran"/>
    <property type="match status" value="1"/>
</dbReference>
<evidence type="ECO:0000313" key="10">
    <source>
        <dbReference type="EMBL" id="KAK0165119.1"/>
    </source>
</evidence>
<dbReference type="Proteomes" id="UP001168990">
    <property type="component" value="Unassembled WGS sequence"/>
</dbReference>
<organism evidence="10 11">
    <name type="scientific">Microctonus aethiopoides</name>
    <dbReference type="NCBI Taxonomy" id="144406"/>
    <lineage>
        <taxon>Eukaryota</taxon>
        <taxon>Metazoa</taxon>
        <taxon>Ecdysozoa</taxon>
        <taxon>Arthropoda</taxon>
        <taxon>Hexapoda</taxon>
        <taxon>Insecta</taxon>
        <taxon>Pterygota</taxon>
        <taxon>Neoptera</taxon>
        <taxon>Endopterygota</taxon>
        <taxon>Hymenoptera</taxon>
        <taxon>Apocrita</taxon>
        <taxon>Ichneumonoidea</taxon>
        <taxon>Braconidae</taxon>
        <taxon>Euphorinae</taxon>
        <taxon>Microctonus</taxon>
    </lineage>
</organism>
<dbReference type="Gene3D" id="3.40.50.300">
    <property type="entry name" value="P-loop containing nucleotide triphosphate hydrolases"/>
    <property type="match status" value="1"/>
</dbReference>
<dbReference type="InterPro" id="IPR013525">
    <property type="entry name" value="ABC2_TM"/>
</dbReference>
<dbReference type="PANTHER" id="PTHR43038:SF2">
    <property type="entry name" value="RH61964P"/>
    <property type="match status" value="1"/>
</dbReference>
<feature type="transmembrane region" description="Helical" evidence="7">
    <location>
        <begin position="702"/>
        <end position="723"/>
    </location>
</feature>
<dbReference type="GO" id="GO:0140359">
    <property type="term" value="F:ABC-type transporter activity"/>
    <property type="evidence" value="ECO:0007669"/>
    <property type="project" value="InterPro"/>
</dbReference>
<feature type="transmembrane region" description="Helical" evidence="7">
    <location>
        <begin position="641"/>
        <end position="663"/>
    </location>
</feature>
<keyword evidence="4" id="KW-0067">ATP-binding</keyword>
<dbReference type="GO" id="GO:0016020">
    <property type="term" value="C:membrane"/>
    <property type="evidence" value="ECO:0007669"/>
    <property type="project" value="UniProtKB-SubCell"/>
</dbReference>
<dbReference type="GO" id="GO:0016887">
    <property type="term" value="F:ATP hydrolysis activity"/>
    <property type="evidence" value="ECO:0007669"/>
    <property type="project" value="InterPro"/>
</dbReference>
<evidence type="ECO:0000259" key="8">
    <source>
        <dbReference type="PROSITE" id="PS50893"/>
    </source>
</evidence>
<dbReference type="PANTHER" id="PTHR43038">
    <property type="entry name" value="ATP-BINDING CASSETTE, SUB-FAMILY H, MEMBER 1"/>
    <property type="match status" value="1"/>
</dbReference>
<feature type="transmembrane region" description="Helical" evidence="7">
    <location>
        <begin position="343"/>
        <end position="363"/>
    </location>
</feature>
<evidence type="ECO:0000256" key="2">
    <source>
        <dbReference type="ARBA" id="ARBA00022692"/>
    </source>
</evidence>
<reference evidence="10" key="2">
    <citation type="submission" date="2023-03" db="EMBL/GenBank/DDBJ databases">
        <authorList>
            <person name="Inwood S.N."/>
            <person name="Skelly J.G."/>
            <person name="Guhlin J."/>
            <person name="Harrop T.W.R."/>
            <person name="Goldson S.G."/>
            <person name="Dearden P.K."/>
        </authorList>
    </citation>
    <scope>NUCLEOTIDE SEQUENCE</scope>
    <source>
        <strain evidence="10">Irish</strain>
        <tissue evidence="10">Whole body</tissue>
    </source>
</reference>
<dbReference type="Pfam" id="PF12698">
    <property type="entry name" value="ABC2_membrane_3"/>
    <property type="match status" value="1"/>
</dbReference>
<dbReference type="SMART" id="SM00382">
    <property type="entry name" value="AAA"/>
    <property type="match status" value="1"/>
</dbReference>
<dbReference type="SUPFAM" id="SSF52540">
    <property type="entry name" value="P-loop containing nucleoside triphosphate hydrolases"/>
    <property type="match status" value="1"/>
</dbReference>
<dbReference type="PROSITE" id="PS50893">
    <property type="entry name" value="ABC_TRANSPORTER_2"/>
    <property type="match status" value="1"/>
</dbReference>